<evidence type="ECO:0000313" key="25">
    <source>
        <dbReference type="EMBL" id="KAK1802753.1"/>
    </source>
</evidence>
<keyword evidence="13" id="KW-0832">Ubl conjugation</keyword>
<dbReference type="InterPro" id="IPR038717">
    <property type="entry name" value="Tc1-like_DDE_dom"/>
</dbReference>
<evidence type="ECO:0000256" key="18">
    <source>
        <dbReference type="ARBA" id="ARBA00023306"/>
    </source>
</evidence>
<evidence type="ECO:0000256" key="12">
    <source>
        <dbReference type="ARBA" id="ARBA00022838"/>
    </source>
</evidence>
<dbReference type="FunFam" id="3.30.457.60:FF:000002">
    <property type="entry name" value="Mitotic spindle assembly checkpoint protein MAD1"/>
    <property type="match status" value="1"/>
</dbReference>
<dbReference type="GO" id="GO:0007094">
    <property type="term" value="P:mitotic spindle assembly checkpoint signaling"/>
    <property type="evidence" value="ECO:0007669"/>
    <property type="project" value="InterPro"/>
</dbReference>
<dbReference type="FunFam" id="1.20.5.170:FF:000051">
    <property type="entry name" value="mitotic spindle assembly checkpoint protein MAD1"/>
    <property type="match status" value="1"/>
</dbReference>
<evidence type="ECO:0000256" key="6">
    <source>
        <dbReference type="ARBA" id="ARBA00022454"/>
    </source>
</evidence>
<dbReference type="Gene3D" id="3.30.457.60">
    <property type="match status" value="1"/>
</dbReference>
<dbReference type="PANTHER" id="PTHR23168:SF0">
    <property type="entry name" value="MITOTIC SPINDLE ASSEMBLY CHECKPOINT PROTEIN MAD1"/>
    <property type="match status" value="1"/>
</dbReference>
<evidence type="ECO:0000256" key="3">
    <source>
        <dbReference type="ARBA" id="ARBA00004629"/>
    </source>
</evidence>
<evidence type="ECO:0000256" key="15">
    <source>
        <dbReference type="ARBA" id="ARBA00023054"/>
    </source>
</evidence>
<keyword evidence="7" id="KW-0963">Cytoplasm</keyword>
<keyword evidence="18" id="KW-0131">Cell cycle</keyword>
<dbReference type="GO" id="GO:0072686">
    <property type="term" value="C:mitotic spindle"/>
    <property type="evidence" value="ECO:0007669"/>
    <property type="project" value="TreeGrafter"/>
</dbReference>
<dbReference type="InterPro" id="IPR008672">
    <property type="entry name" value="Mad1"/>
</dbReference>
<dbReference type="PANTHER" id="PTHR23168">
    <property type="entry name" value="MITOTIC SPINDLE ASSEMBLY CHECKPOINT PROTEIN MAD1 MITOTIC ARREST DEFICIENT-LIKE PROTEIN 1"/>
    <property type="match status" value="1"/>
</dbReference>
<dbReference type="AlphaFoldDB" id="A0AAD8ZNS8"/>
<evidence type="ECO:0000256" key="17">
    <source>
        <dbReference type="ARBA" id="ARBA00023242"/>
    </source>
</evidence>
<evidence type="ECO:0000256" key="22">
    <source>
        <dbReference type="ARBA" id="ARBA00075803"/>
    </source>
</evidence>
<evidence type="ECO:0000256" key="21">
    <source>
        <dbReference type="ARBA" id="ARBA00073985"/>
    </source>
</evidence>
<keyword evidence="14" id="KW-0007">Acetylation</keyword>
<comment type="function">
    <text evidence="20">Component of the spindle-assembly checkpoint that prevents the onset of anaphase until all chromosomes are properly aligned at the metaphase plate. Forms a heterotetrameric complex with the closed conformation form of MAD2L1 (C-MAD2) at unattached kinetochores during prometaphase, recruits an open conformation of MAD2L1 (O-MAD2) and promotes the conversion of O-MAD2 to C-MAD2, which ensures mitotic checkpoint signaling.</text>
</comment>
<accession>A0AAD8ZNS8</accession>
<dbReference type="EMBL" id="JAROKS010000006">
    <property type="protein sequence ID" value="KAK1802753.1"/>
    <property type="molecule type" value="Genomic_DNA"/>
</dbReference>
<evidence type="ECO:0000256" key="13">
    <source>
        <dbReference type="ARBA" id="ARBA00022843"/>
    </source>
</evidence>
<keyword evidence="15 23" id="KW-0175">Coiled coil</keyword>
<evidence type="ECO:0000256" key="14">
    <source>
        <dbReference type="ARBA" id="ARBA00022990"/>
    </source>
</evidence>
<keyword evidence="10" id="KW-0132">Cell division</keyword>
<keyword evidence="8" id="KW-1017">Isopeptide bond</keyword>
<keyword evidence="19" id="KW-0137">Centromere</keyword>
<evidence type="ECO:0000256" key="11">
    <source>
        <dbReference type="ARBA" id="ARBA00022776"/>
    </source>
</evidence>
<dbReference type="GO" id="GO:0005813">
    <property type="term" value="C:centrosome"/>
    <property type="evidence" value="ECO:0007669"/>
    <property type="project" value="UniProtKB-SubCell"/>
</dbReference>
<evidence type="ECO:0000256" key="9">
    <source>
        <dbReference type="ARBA" id="ARBA00022553"/>
    </source>
</evidence>
<dbReference type="GO" id="GO:1990706">
    <property type="term" value="C:MAD1 complex"/>
    <property type="evidence" value="ECO:0007669"/>
    <property type="project" value="UniProtKB-ARBA"/>
</dbReference>
<keyword evidence="6" id="KW-0158">Chromosome</keyword>
<dbReference type="GO" id="GO:0051315">
    <property type="term" value="P:attachment of mitotic spindle microtubules to kinetochore"/>
    <property type="evidence" value="ECO:0007669"/>
    <property type="project" value="TreeGrafter"/>
</dbReference>
<feature type="coiled-coil region" evidence="23">
    <location>
        <begin position="742"/>
        <end position="817"/>
    </location>
</feature>
<dbReference type="Pfam" id="PF05557">
    <property type="entry name" value="MAD"/>
    <property type="match status" value="2"/>
</dbReference>
<evidence type="ECO:0000256" key="19">
    <source>
        <dbReference type="ARBA" id="ARBA00023328"/>
    </source>
</evidence>
<dbReference type="Gene3D" id="1.20.5.170">
    <property type="match status" value="1"/>
</dbReference>
<sequence>MGDLDDDTTIFSTLKSFKSLISRPDRSLLEPEPAYGRSDLQKLYTQRVEMEEAAERIRSHTSLLQLTQEKQQMELSHKRARIELEKEAHISSRDLQRQVDRNQDLLSKIRRLEENEEKAAHTLNEQMENNKALKQNLEELHKQATDKDNKLEEANQMISELKGELRTLNQQLQIQESKFSTQNLENQAFQEQLEMQRKKYQEVSQKYQNLQSSQMSNADSDLKIKELKRRLALQEQDSIIVKNMKSEVARMPELERELKRLQEENSYLKETQENNSLLKEETEGLRRKLGRMEKVLEEKLKLELEKEKLQQELQSWENIGQTPGLNIRKPEDLSREVIQIQQRELNLKQQNYTLTSNIRSVERIRAQLQAEVSELRSKTVEEQKKRENQDALVRRLQKRVLLLTKERDGMRAILESYDSELAPSEYSPQLSRRVKEAEEMLQKVQAHNAEMEAELELEALKEQQSLESKHKATEEEINSLRFKNTACRSLLRRSNHSNQLKYKTLCSCRQKIEELESERQRLEEQNNILEMRLERHNLQVLGSFGARFPYVYCCIVKRGGGNIMLWGCFSAKGPGHLVRIHGKVDSTAYLEILAKNLHSSIIDLKMGHHFIFRQDSDPKHTAKKTKAWYKREKIKVLQWPSQSPDLNPIENLWKELKLKVHKRCPKNLDNLAKICMSGPAIKRLIAVAPDNKASLVLSESQWNKQFNPDVSVYTLRSKQNQFQGDYDPVKTKVVHFRLNPTCVAKQQRAEELEHLKAECERLRERLRKMESGGTVTSDDITLIIPPSQEILDLRKQMESAELKNQRLKEVFQKKIQEFRTVCYVLTGYQIDITVENQYRLTSVYAERMEDSLLFKSSGPVGSGNMQLLETDFSRTLTELVDLHLFHQKSIPVFLSAVTLDLFSRQTVA</sequence>
<feature type="coiled-coil region" evidence="23">
    <location>
        <begin position="358"/>
        <end position="385"/>
    </location>
</feature>
<dbReference type="GO" id="GO:0000922">
    <property type="term" value="C:spindle pole"/>
    <property type="evidence" value="ECO:0007669"/>
    <property type="project" value="UniProtKB-SubCell"/>
</dbReference>
<evidence type="ECO:0000256" key="16">
    <source>
        <dbReference type="ARBA" id="ARBA00023212"/>
    </source>
</evidence>
<reference evidence="25" key="1">
    <citation type="submission" date="2023-03" db="EMBL/GenBank/DDBJ databases">
        <title>Electrophorus voltai genome.</title>
        <authorList>
            <person name="Bian C."/>
        </authorList>
    </citation>
    <scope>NUCLEOTIDE SEQUENCE</scope>
    <source>
        <strain evidence="25">CB-2022</strain>
        <tissue evidence="25">Muscle</tissue>
    </source>
</reference>
<dbReference type="GO" id="GO:0000776">
    <property type="term" value="C:kinetochore"/>
    <property type="evidence" value="ECO:0007669"/>
    <property type="project" value="UniProtKB-KW"/>
</dbReference>
<evidence type="ECO:0000256" key="1">
    <source>
        <dbReference type="ARBA" id="ARBA00004259"/>
    </source>
</evidence>
<evidence type="ECO:0000313" key="26">
    <source>
        <dbReference type="Proteomes" id="UP001239994"/>
    </source>
</evidence>
<feature type="domain" description="Tc1-like transposase DDE" evidence="24">
    <location>
        <begin position="584"/>
        <end position="671"/>
    </location>
</feature>
<dbReference type="InterPro" id="IPR036397">
    <property type="entry name" value="RNaseH_sf"/>
</dbReference>
<evidence type="ECO:0000256" key="7">
    <source>
        <dbReference type="ARBA" id="ARBA00022490"/>
    </source>
</evidence>
<dbReference type="GO" id="GO:0005635">
    <property type="term" value="C:nuclear envelope"/>
    <property type="evidence" value="ECO:0007669"/>
    <property type="project" value="UniProtKB-SubCell"/>
</dbReference>
<dbReference type="GO" id="GO:0051301">
    <property type="term" value="P:cell division"/>
    <property type="evidence" value="ECO:0007669"/>
    <property type="project" value="UniProtKB-KW"/>
</dbReference>
<evidence type="ECO:0000256" key="4">
    <source>
        <dbReference type="ARBA" id="ARBA00004647"/>
    </source>
</evidence>
<name>A0AAD8ZNS8_9TELE</name>
<feature type="coiled-coil region" evidence="23">
    <location>
        <begin position="50"/>
        <end position="319"/>
    </location>
</feature>
<comment type="similarity">
    <text evidence="5">Belongs to the MAD1 family.</text>
</comment>
<comment type="subcellular location">
    <subcellularLocation>
        <location evidence="3">Chromosome</location>
        <location evidence="3">Centromere</location>
        <location evidence="3">Kinetochore</location>
    </subcellularLocation>
    <subcellularLocation>
        <location evidence="2">Cytoplasm</location>
        <location evidence="2">Cytoskeleton</location>
        <location evidence="2">Microtubule organizing center</location>
        <location evidence="2">Centrosome</location>
    </subcellularLocation>
    <subcellularLocation>
        <location evidence="4">Cytoplasm</location>
        <location evidence="4">Cytoskeleton</location>
        <location evidence="4">Spindle pole</location>
    </subcellularLocation>
    <subcellularLocation>
        <location evidence="1">Nucleus envelope</location>
    </subcellularLocation>
</comment>
<evidence type="ECO:0000256" key="2">
    <source>
        <dbReference type="ARBA" id="ARBA00004300"/>
    </source>
</evidence>
<evidence type="ECO:0000256" key="20">
    <source>
        <dbReference type="ARBA" id="ARBA00053509"/>
    </source>
</evidence>
<dbReference type="Pfam" id="PF13358">
    <property type="entry name" value="DDE_3"/>
    <property type="match status" value="1"/>
</dbReference>
<dbReference type="GO" id="GO:1990728">
    <property type="term" value="C:mitotic spindle assembly checkpoint MAD1-MAD2 complex"/>
    <property type="evidence" value="ECO:0007669"/>
    <property type="project" value="UniProtKB-ARBA"/>
</dbReference>
<dbReference type="Proteomes" id="UP001239994">
    <property type="component" value="Unassembled WGS sequence"/>
</dbReference>
<dbReference type="Gene3D" id="3.30.420.10">
    <property type="entry name" value="Ribonuclease H-like superfamily/Ribonuclease H"/>
    <property type="match status" value="1"/>
</dbReference>
<evidence type="ECO:0000256" key="5">
    <source>
        <dbReference type="ARBA" id="ARBA00008029"/>
    </source>
</evidence>
<keyword evidence="11" id="KW-0498">Mitosis</keyword>
<dbReference type="Gene3D" id="6.10.250.90">
    <property type="match status" value="1"/>
</dbReference>
<comment type="caution">
    <text evidence="25">The sequence shown here is derived from an EMBL/GenBank/DDBJ whole genome shotgun (WGS) entry which is preliminary data.</text>
</comment>
<evidence type="ECO:0000256" key="23">
    <source>
        <dbReference type="SAM" id="Coils"/>
    </source>
</evidence>
<evidence type="ECO:0000256" key="10">
    <source>
        <dbReference type="ARBA" id="ARBA00022618"/>
    </source>
</evidence>
<gene>
    <name evidence="25" type="ORF">P4O66_021283</name>
</gene>
<proteinExistence type="inferred from homology"/>
<feature type="coiled-coil region" evidence="23">
    <location>
        <begin position="434"/>
        <end position="539"/>
    </location>
</feature>
<dbReference type="SUPFAM" id="SSF75704">
    <property type="entry name" value="Mitotic arrest deficient-like 1, Mad1"/>
    <property type="match status" value="2"/>
</dbReference>
<keyword evidence="26" id="KW-1185">Reference proteome</keyword>
<keyword evidence="9" id="KW-0597">Phosphoprotein</keyword>
<keyword evidence="17" id="KW-0539">Nucleus</keyword>
<protein>
    <recommendedName>
        <fullName evidence="21">Mitotic spindle assembly checkpoint protein MAD1</fullName>
    </recommendedName>
    <alternativeName>
        <fullName evidence="22">Mitotic arrest deficient 1-like protein 1</fullName>
    </alternativeName>
</protein>
<evidence type="ECO:0000259" key="24">
    <source>
        <dbReference type="Pfam" id="PF13358"/>
    </source>
</evidence>
<dbReference type="GO" id="GO:0003676">
    <property type="term" value="F:nucleic acid binding"/>
    <property type="evidence" value="ECO:0007669"/>
    <property type="project" value="InterPro"/>
</dbReference>
<keyword evidence="16" id="KW-0206">Cytoskeleton</keyword>
<evidence type="ECO:0000256" key="8">
    <source>
        <dbReference type="ARBA" id="ARBA00022499"/>
    </source>
</evidence>
<organism evidence="25 26">
    <name type="scientific">Electrophorus voltai</name>
    <dbReference type="NCBI Taxonomy" id="2609070"/>
    <lineage>
        <taxon>Eukaryota</taxon>
        <taxon>Metazoa</taxon>
        <taxon>Chordata</taxon>
        <taxon>Craniata</taxon>
        <taxon>Vertebrata</taxon>
        <taxon>Euteleostomi</taxon>
        <taxon>Actinopterygii</taxon>
        <taxon>Neopterygii</taxon>
        <taxon>Teleostei</taxon>
        <taxon>Ostariophysi</taxon>
        <taxon>Gymnotiformes</taxon>
        <taxon>Gymnotoidei</taxon>
        <taxon>Gymnotidae</taxon>
        <taxon>Electrophorus</taxon>
    </lineage>
</organism>
<keyword evidence="12" id="KW-0995">Kinetochore</keyword>